<name>A0AAD9LKH5_9STRA</name>
<accession>A0AAD9LKH5</accession>
<dbReference type="PANTHER" id="PTHR46280">
    <property type="entry name" value="PLECKSTRIN HOMOLOGY DOMAIN-CONTAINING FAMILY F MEMBER 2-RELATED"/>
    <property type="match status" value="1"/>
</dbReference>
<dbReference type="PROSITE" id="PS50178">
    <property type="entry name" value="ZF_FYVE"/>
    <property type="match status" value="1"/>
</dbReference>
<feature type="compositionally biased region" description="Polar residues" evidence="5">
    <location>
        <begin position="484"/>
        <end position="519"/>
    </location>
</feature>
<dbReference type="GO" id="GO:0007032">
    <property type="term" value="P:endosome organization"/>
    <property type="evidence" value="ECO:0007669"/>
    <property type="project" value="TreeGrafter"/>
</dbReference>
<dbReference type="Pfam" id="PF01363">
    <property type="entry name" value="FYVE"/>
    <property type="match status" value="1"/>
</dbReference>
<evidence type="ECO:0000313" key="8">
    <source>
        <dbReference type="EMBL" id="KAK1939052.1"/>
    </source>
</evidence>
<evidence type="ECO:0000256" key="3">
    <source>
        <dbReference type="ARBA" id="ARBA00022833"/>
    </source>
</evidence>
<feature type="compositionally biased region" description="Polar residues" evidence="5">
    <location>
        <begin position="39"/>
        <end position="48"/>
    </location>
</feature>
<feature type="region of interest" description="Disordered" evidence="5">
    <location>
        <begin position="257"/>
        <end position="287"/>
    </location>
</feature>
<evidence type="ECO:0000259" key="6">
    <source>
        <dbReference type="PROSITE" id="PS50178"/>
    </source>
</evidence>
<dbReference type="InterPro" id="IPR011011">
    <property type="entry name" value="Znf_FYVE_PHD"/>
</dbReference>
<dbReference type="SMART" id="SM00695">
    <property type="entry name" value="DUSP"/>
    <property type="match status" value="1"/>
</dbReference>
<dbReference type="GO" id="GO:0008270">
    <property type="term" value="F:zinc ion binding"/>
    <property type="evidence" value="ECO:0007669"/>
    <property type="project" value="UniProtKB-KW"/>
</dbReference>
<feature type="region of interest" description="Disordered" evidence="5">
    <location>
        <begin position="482"/>
        <end position="551"/>
    </location>
</feature>
<evidence type="ECO:0000256" key="2">
    <source>
        <dbReference type="ARBA" id="ARBA00022771"/>
    </source>
</evidence>
<feature type="region of interest" description="Disordered" evidence="5">
    <location>
        <begin position="1"/>
        <end position="68"/>
    </location>
</feature>
<keyword evidence="3" id="KW-0862">Zinc</keyword>
<feature type="domain" description="DUSP" evidence="7">
    <location>
        <begin position="290"/>
        <end position="441"/>
    </location>
</feature>
<evidence type="ECO:0000256" key="4">
    <source>
        <dbReference type="PROSITE-ProRule" id="PRU00091"/>
    </source>
</evidence>
<feature type="compositionally biased region" description="Low complexity" evidence="5">
    <location>
        <begin position="277"/>
        <end position="287"/>
    </location>
</feature>
<feature type="compositionally biased region" description="Basic residues" evidence="5">
    <location>
        <begin position="1"/>
        <end position="10"/>
    </location>
</feature>
<keyword evidence="2 4" id="KW-0863">Zinc-finger</keyword>
<dbReference type="PROSITE" id="PS51283">
    <property type="entry name" value="DUSP"/>
    <property type="match status" value="1"/>
</dbReference>
<feature type="compositionally biased region" description="Polar residues" evidence="5">
    <location>
        <begin position="357"/>
        <end position="370"/>
    </location>
</feature>
<organism evidence="8 9">
    <name type="scientific">Phytophthora citrophthora</name>
    <dbReference type="NCBI Taxonomy" id="4793"/>
    <lineage>
        <taxon>Eukaryota</taxon>
        <taxon>Sar</taxon>
        <taxon>Stramenopiles</taxon>
        <taxon>Oomycota</taxon>
        <taxon>Peronosporomycetes</taxon>
        <taxon>Peronosporales</taxon>
        <taxon>Peronosporaceae</taxon>
        <taxon>Phytophthora</taxon>
    </lineage>
</organism>
<proteinExistence type="predicted"/>
<evidence type="ECO:0000259" key="7">
    <source>
        <dbReference type="PROSITE" id="PS51283"/>
    </source>
</evidence>
<feature type="region of interest" description="Disordered" evidence="5">
    <location>
        <begin position="353"/>
        <end position="377"/>
    </location>
</feature>
<evidence type="ECO:0000313" key="9">
    <source>
        <dbReference type="Proteomes" id="UP001259832"/>
    </source>
</evidence>
<keyword evidence="1" id="KW-0479">Metal-binding</keyword>
<dbReference type="Pfam" id="PF06337">
    <property type="entry name" value="DUSP"/>
    <property type="match status" value="1"/>
</dbReference>
<dbReference type="AlphaFoldDB" id="A0AAD9LKH5"/>
<dbReference type="GO" id="GO:0035091">
    <property type="term" value="F:phosphatidylinositol binding"/>
    <property type="evidence" value="ECO:0007669"/>
    <property type="project" value="TreeGrafter"/>
</dbReference>
<dbReference type="GO" id="GO:0004843">
    <property type="term" value="F:cysteine-type deubiquitinase activity"/>
    <property type="evidence" value="ECO:0007669"/>
    <property type="project" value="InterPro"/>
</dbReference>
<dbReference type="SMART" id="SM00064">
    <property type="entry name" value="FYVE"/>
    <property type="match status" value="1"/>
</dbReference>
<dbReference type="PANTHER" id="PTHR46280:SF3">
    <property type="entry name" value="PLECKSTRIN HOMOLOGY DOMAIN-CONTAINING FAMILY F MEMBER 1 HOMOLOG"/>
    <property type="match status" value="1"/>
</dbReference>
<dbReference type="InterPro" id="IPR000306">
    <property type="entry name" value="Znf_FYVE"/>
</dbReference>
<feature type="compositionally biased region" description="Basic residues" evidence="5">
    <location>
        <begin position="54"/>
        <end position="68"/>
    </location>
</feature>
<gene>
    <name evidence="8" type="ORF">P3T76_009127</name>
</gene>
<reference evidence="8" key="1">
    <citation type="submission" date="2023-08" db="EMBL/GenBank/DDBJ databases">
        <title>Reference Genome Resource for the Citrus Pathogen Phytophthora citrophthora.</title>
        <authorList>
            <person name="Moller H."/>
            <person name="Coetzee B."/>
            <person name="Rose L.J."/>
            <person name="Van Niekerk J.M."/>
        </authorList>
    </citation>
    <scope>NUCLEOTIDE SEQUENCE</scope>
    <source>
        <strain evidence="8">STE-U-9442</strain>
    </source>
</reference>
<dbReference type="InterPro" id="IPR035927">
    <property type="entry name" value="DUSP-like_sf"/>
</dbReference>
<dbReference type="InterPro" id="IPR006615">
    <property type="entry name" value="Pept_C19_DUSP"/>
</dbReference>
<dbReference type="EMBL" id="JASMQC010000017">
    <property type="protein sequence ID" value="KAK1939052.1"/>
    <property type="molecule type" value="Genomic_DNA"/>
</dbReference>
<dbReference type="InterPro" id="IPR051765">
    <property type="entry name" value="PH_domain-containing_F"/>
</dbReference>
<dbReference type="Gene3D" id="3.30.40.10">
    <property type="entry name" value="Zinc/RING finger domain, C3HC4 (zinc finger)"/>
    <property type="match status" value="1"/>
</dbReference>
<dbReference type="InterPro" id="IPR017455">
    <property type="entry name" value="Znf_FYVE-rel"/>
</dbReference>
<sequence length="624" mass="68419">MSSSPRHFRRSRVERASSLDLASSSSSLFRRFQGKKSSTKTPSESLGASQPPPRHSHRRILSRDRKRPMVIYYSSNSTSYLDESKITATARSVDATEFTDGEMSEDEVEDQFDRDTKLPDFAASMGPRDTMTRSRGAFMRMSQTFSRASERVDNHSHAEGRHRRAARQSAKYDVAWRQDDESECCQVCFAMFTKLSRRRHHCRVCGELVCGACSQDQVSLTDKFSAPRRACVACCSLLQAMARAGDERVKIVEPEVATATPPKRHHQSAPVASTCHSPVSASMPAPAATPRYRDRLTEVHRVMAAGKLSRRRGSSEKKMYVISSRWLRDWLAFTSSASNSRSSRNLDYDYGFDSEKSISSPTNDDTTSSGRAPGPINNLPLLELSRGKLVRRPGLIRDEVIAGDAASAGEDADFQLLSPEVWEVFQRLYGGSPAIYVNLTSADPTAWNIDISGLLASGTNANGTKVQILPAVERALTNRHHSENSFANPQVGANQARTPTESGSYTPVSGRYTVSNSKQHPPKSPAWTVTSSSSSSSLSEDKERVRSPMNSGKMQLEDLESDVAAISIGVVKTPTEGEDDMRATTSTRSPTAALAASAFAVAMKQARLNAQKAIDDRSSRVITA</sequence>
<evidence type="ECO:0000256" key="5">
    <source>
        <dbReference type="SAM" id="MobiDB-lite"/>
    </source>
</evidence>
<protein>
    <submittedName>
        <fullName evidence="8">FYVE</fullName>
    </submittedName>
</protein>
<feature type="compositionally biased region" description="Low complexity" evidence="5">
    <location>
        <begin position="18"/>
        <end position="28"/>
    </location>
</feature>
<evidence type="ECO:0000256" key="1">
    <source>
        <dbReference type="ARBA" id="ARBA00022723"/>
    </source>
</evidence>
<dbReference type="Proteomes" id="UP001259832">
    <property type="component" value="Unassembled WGS sequence"/>
</dbReference>
<dbReference type="InterPro" id="IPR013083">
    <property type="entry name" value="Znf_RING/FYVE/PHD"/>
</dbReference>
<dbReference type="Gene3D" id="3.30.2230.10">
    <property type="entry name" value="DUSP-like"/>
    <property type="match status" value="1"/>
</dbReference>
<dbReference type="GO" id="GO:0005769">
    <property type="term" value="C:early endosome"/>
    <property type="evidence" value="ECO:0007669"/>
    <property type="project" value="TreeGrafter"/>
</dbReference>
<dbReference type="SUPFAM" id="SSF57903">
    <property type="entry name" value="FYVE/PHD zinc finger"/>
    <property type="match status" value="1"/>
</dbReference>
<keyword evidence="9" id="KW-1185">Reference proteome</keyword>
<comment type="caution">
    <text evidence="8">The sequence shown here is derived from an EMBL/GenBank/DDBJ whole genome shotgun (WGS) entry which is preliminary data.</text>
</comment>
<feature type="domain" description="FYVE-type" evidence="6">
    <location>
        <begin position="179"/>
        <end position="239"/>
    </location>
</feature>
<dbReference type="GO" id="GO:0008333">
    <property type="term" value="P:endosome to lysosome transport"/>
    <property type="evidence" value="ECO:0007669"/>
    <property type="project" value="TreeGrafter"/>
</dbReference>
<dbReference type="SUPFAM" id="SSF143791">
    <property type="entry name" value="DUSP-like"/>
    <property type="match status" value="1"/>
</dbReference>